<reference evidence="1" key="1">
    <citation type="journal article" date="2014" name="Front. Microbiol.">
        <title>High frequency of phylogenetically diverse reductive dehalogenase-homologous genes in deep subseafloor sedimentary metagenomes.</title>
        <authorList>
            <person name="Kawai M."/>
            <person name="Futagami T."/>
            <person name="Toyoda A."/>
            <person name="Takaki Y."/>
            <person name="Nishi S."/>
            <person name="Hori S."/>
            <person name="Arai W."/>
            <person name="Tsubouchi T."/>
            <person name="Morono Y."/>
            <person name="Uchiyama I."/>
            <person name="Ito T."/>
            <person name="Fujiyama A."/>
            <person name="Inagaki F."/>
            <person name="Takami H."/>
        </authorList>
    </citation>
    <scope>NUCLEOTIDE SEQUENCE</scope>
    <source>
        <strain evidence="1">Expedition CK06-06</strain>
    </source>
</reference>
<feature type="non-terminal residue" evidence="1">
    <location>
        <position position="44"/>
    </location>
</feature>
<organism evidence="1">
    <name type="scientific">marine sediment metagenome</name>
    <dbReference type="NCBI Taxonomy" id="412755"/>
    <lineage>
        <taxon>unclassified sequences</taxon>
        <taxon>metagenomes</taxon>
        <taxon>ecological metagenomes</taxon>
    </lineage>
</organism>
<accession>X1KX55</accession>
<evidence type="ECO:0000313" key="1">
    <source>
        <dbReference type="EMBL" id="GAH98230.1"/>
    </source>
</evidence>
<dbReference type="AlphaFoldDB" id="X1KX55"/>
<comment type="caution">
    <text evidence="1">The sequence shown here is derived from an EMBL/GenBank/DDBJ whole genome shotgun (WGS) entry which is preliminary data.</text>
</comment>
<sequence>MQSIARELPDLTAPLVLIADENIGINTTFLEHMLDWLAESGVKK</sequence>
<gene>
    <name evidence="1" type="ORF">S03H2_72186</name>
</gene>
<protein>
    <submittedName>
        <fullName evidence="1">Uncharacterized protein</fullName>
    </submittedName>
</protein>
<name>X1KX55_9ZZZZ</name>
<proteinExistence type="predicted"/>
<dbReference type="EMBL" id="BARU01048666">
    <property type="protein sequence ID" value="GAH98230.1"/>
    <property type="molecule type" value="Genomic_DNA"/>
</dbReference>